<sequence>MASHGGNMCHDTQVRTLRAYGYNKLITPTERHMLP</sequence>
<dbReference type="Gramene" id="A01p47640.2_BraZ1">
    <property type="protein sequence ID" value="A01p47640.2_BraZ1.CDS"/>
    <property type="gene ID" value="A01g47640.2_BraZ1"/>
</dbReference>
<accession>A0A3P5ZZD8</accession>
<evidence type="ECO:0000313" key="2">
    <source>
        <dbReference type="EMBL" id="VDC77851.1"/>
    </source>
</evidence>
<dbReference type="EMBL" id="LR031571">
    <property type="protein sequence ID" value="VDC77851.1"/>
    <property type="molecule type" value="Genomic_DNA"/>
</dbReference>
<name>A0A3P5ZZD8_BRACM</name>
<dbReference type="Proteomes" id="UP000694005">
    <property type="component" value="Chromosome A01"/>
</dbReference>
<evidence type="ECO:0000313" key="1">
    <source>
        <dbReference type="EMBL" id="CAG7890688.1"/>
    </source>
</evidence>
<dbReference type="EMBL" id="LS974617">
    <property type="protein sequence ID" value="CAG7890688.1"/>
    <property type="molecule type" value="Genomic_DNA"/>
</dbReference>
<gene>
    <name evidence="2" type="ORF">BRAA01T04353Z</name>
    <name evidence="1" type="ORF">BRAPAZ1V2_A01P47640.2</name>
</gene>
<proteinExistence type="predicted"/>
<protein>
    <submittedName>
        <fullName evidence="1">Uncharacterized protein</fullName>
    </submittedName>
</protein>
<organism evidence="2">
    <name type="scientific">Brassica campestris</name>
    <name type="common">Field mustard</name>
    <dbReference type="NCBI Taxonomy" id="3711"/>
    <lineage>
        <taxon>Eukaryota</taxon>
        <taxon>Viridiplantae</taxon>
        <taxon>Streptophyta</taxon>
        <taxon>Embryophyta</taxon>
        <taxon>Tracheophyta</taxon>
        <taxon>Spermatophyta</taxon>
        <taxon>Magnoliopsida</taxon>
        <taxon>eudicotyledons</taxon>
        <taxon>Gunneridae</taxon>
        <taxon>Pentapetalae</taxon>
        <taxon>rosids</taxon>
        <taxon>malvids</taxon>
        <taxon>Brassicales</taxon>
        <taxon>Brassicaceae</taxon>
        <taxon>Brassiceae</taxon>
        <taxon>Brassica</taxon>
    </lineage>
</organism>
<reference evidence="2" key="1">
    <citation type="submission" date="2018-11" db="EMBL/GenBank/DDBJ databases">
        <authorList>
            <consortium name="Genoscope - CEA"/>
            <person name="William W."/>
        </authorList>
    </citation>
    <scope>NUCLEOTIDE SEQUENCE</scope>
</reference>
<dbReference type="AlphaFoldDB" id="A0A3P5ZZD8"/>